<dbReference type="Gene3D" id="2.60.200.60">
    <property type="match status" value="1"/>
</dbReference>
<dbReference type="EMBL" id="JAELXT010000021">
    <property type="protein sequence ID" value="MBJ6127194.1"/>
    <property type="molecule type" value="Genomic_DNA"/>
</dbReference>
<feature type="region of interest" description="Disordered" evidence="1">
    <location>
        <begin position="1"/>
        <end position="20"/>
    </location>
</feature>
<dbReference type="Proteomes" id="UP000620670">
    <property type="component" value="Unassembled WGS sequence"/>
</dbReference>
<gene>
    <name evidence="2" type="ORF">JAO75_17465</name>
</gene>
<reference evidence="3" key="1">
    <citation type="submission" date="2020-12" db="EMBL/GenBank/DDBJ databases">
        <title>Hymenobacter sp.</title>
        <authorList>
            <person name="Kim M.K."/>
        </authorList>
    </citation>
    <scope>NUCLEOTIDE SEQUENCE [LARGE SCALE GENOMIC DNA]</scope>
    <source>
        <strain evidence="3">BT325</strain>
    </source>
</reference>
<dbReference type="RefSeq" id="WP_199050422.1">
    <property type="nucleotide sequence ID" value="NZ_JAELXT010000021.1"/>
</dbReference>
<evidence type="ECO:0000313" key="2">
    <source>
        <dbReference type="EMBL" id="MBJ6127194.1"/>
    </source>
</evidence>
<name>A0ABS0Y4F9_9HYPH</name>
<evidence type="ECO:0000256" key="1">
    <source>
        <dbReference type="SAM" id="MobiDB-lite"/>
    </source>
</evidence>
<keyword evidence="3" id="KW-1185">Reference proteome</keyword>
<organism evidence="2 3">
    <name type="scientific">Microvirga splendida</name>
    <dbReference type="NCBI Taxonomy" id="2795727"/>
    <lineage>
        <taxon>Bacteria</taxon>
        <taxon>Pseudomonadati</taxon>
        <taxon>Pseudomonadota</taxon>
        <taxon>Alphaproteobacteria</taxon>
        <taxon>Hyphomicrobiales</taxon>
        <taxon>Methylobacteriaceae</taxon>
        <taxon>Microvirga</taxon>
    </lineage>
</organism>
<proteinExistence type="predicted"/>
<dbReference type="CDD" id="cd14741">
    <property type="entry name" value="PAAR_5"/>
    <property type="match status" value="1"/>
</dbReference>
<comment type="caution">
    <text evidence="2">The sequence shown here is derived from an EMBL/GenBank/DDBJ whole genome shotgun (WGS) entry which is preliminary data.</text>
</comment>
<accession>A0ABS0Y4F9</accession>
<evidence type="ECO:0000313" key="3">
    <source>
        <dbReference type="Proteomes" id="UP000620670"/>
    </source>
</evidence>
<sequence length="98" mass="9402">MGLSAARFGDLTSHGGLLAPGPGCPTVLIEGKPAWRVGLDAHLCPVASPQPHGGGAVMVGSATVLIGGAPATRVGDMVVEAAGGPNPIVMGAATVLIG</sequence>
<dbReference type="InterPro" id="IPR008727">
    <property type="entry name" value="PAAR_motif"/>
</dbReference>
<dbReference type="Pfam" id="PF05488">
    <property type="entry name" value="PAAR_motif"/>
    <property type="match status" value="1"/>
</dbReference>
<protein>
    <submittedName>
        <fullName evidence="2">PAAR domain-containing protein</fullName>
    </submittedName>
</protein>